<reference evidence="2" key="1">
    <citation type="journal article" date="2015" name="Nature">
        <title>Complex archaea that bridge the gap between prokaryotes and eukaryotes.</title>
        <authorList>
            <person name="Spang A."/>
            <person name="Saw J.H."/>
            <person name="Jorgensen S.L."/>
            <person name="Zaremba-Niedzwiedzka K."/>
            <person name="Martijn J."/>
            <person name="Lind A.E."/>
            <person name="van Eijk R."/>
            <person name="Schleper C."/>
            <person name="Guy L."/>
            <person name="Ettema T.J."/>
        </authorList>
    </citation>
    <scope>NUCLEOTIDE SEQUENCE</scope>
</reference>
<evidence type="ECO:0000259" key="1">
    <source>
        <dbReference type="Pfam" id="PF04448"/>
    </source>
</evidence>
<name>A0A0F9ALS5_9ZZZZ</name>
<gene>
    <name evidence="2" type="ORF">LCGC14_2556890</name>
</gene>
<protein>
    <recommendedName>
        <fullName evidence="1">DUF551 domain-containing protein</fullName>
    </recommendedName>
</protein>
<feature type="domain" description="DUF551" evidence="1">
    <location>
        <begin position="62"/>
        <end position="134"/>
    </location>
</feature>
<comment type="caution">
    <text evidence="2">The sequence shown here is derived from an EMBL/GenBank/DDBJ whole genome shotgun (WGS) entry which is preliminary data.</text>
</comment>
<proteinExistence type="predicted"/>
<dbReference type="AlphaFoldDB" id="A0A0F9ALS5"/>
<dbReference type="EMBL" id="LAZR01042102">
    <property type="protein sequence ID" value="KKL10330.1"/>
    <property type="molecule type" value="Genomic_DNA"/>
</dbReference>
<accession>A0A0F9ALS5</accession>
<feature type="non-terminal residue" evidence="2">
    <location>
        <position position="1"/>
    </location>
</feature>
<evidence type="ECO:0000313" key="2">
    <source>
        <dbReference type="EMBL" id="KKL10330.1"/>
    </source>
</evidence>
<sequence>PKREQIIEDNPEESELPAILRDYSDTDDLIPKPVLEKASERIEDLEGAINNILKHGTAKPCGWIPVSERLPDEGECLVLCEGHIYEVKVRVSEDEWEDKEGKTFLEQTARCDILHLGTIIIGHDECITHWMPIVLPTEKPCSMCGENPRGIPAKDGGWTTCPKCLPKENMAEFVKGIKRTGLLEAIDLIENSGTCDSLKLAVSKIKHEQDYIESQERNAAASEIIIGDLTKKIEGMEAKDGQK</sequence>
<organism evidence="2">
    <name type="scientific">marine sediment metagenome</name>
    <dbReference type="NCBI Taxonomy" id="412755"/>
    <lineage>
        <taxon>unclassified sequences</taxon>
        <taxon>metagenomes</taxon>
        <taxon>ecological metagenomes</taxon>
    </lineage>
</organism>
<dbReference type="Pfam" id="PF04448">
    <property type="entry name" value="DUF551"/>
    <property type="match status" value="1"/>
</dbReference>
<dbReference type="InterPro" id="IPR007539">
    <property type="entry name" value="DUF551"/>
</dbReference>